<accession>A0A5C2RQW5</accession>
<evidence type="ECO:0000313" key="2">
    <source>
        <dbReference type="Proteomes" id="UP000313359"/>
    </source>
</evidence>
<dbReference type="Proteomes" id="UP000313359">
    <property type="component" value="Unassembled WGS sequence"/>
</dbReference>
<organism evidence="1 2">
    <name type="scientific">Lentinus tigrinus ALCF2SS1-6</name>
    <dbReference type="NCBI Taxonomy" id="1328759"/>
    <lineage>
        <taxon>Eukaryota</taxon>
        <taxon>Fungi</taxon>
        <taxon>Dikarya</taxon>
        <taxon>Basidiomycota</taxon>
        <taxon>Agaricomycotina</taxon>
        <taxon>Agaricomycetes</taxon>
        <taxon>Polyporales</taxon>
        <taxon>Polyporaceae</taxon>
        <taxon>Lentinus</taxon>
    </lineage>
</organism>
<feature type="non-terminal residue" evidence="1">
    <location>
        <position position="1"/>
    </location>
</feature>
<protein>
    <submittedName>
        <fullName evidence="1">Uncharacterized protein</fullName>
    </submittedName>
</protein>
<dbReference type="EMBL" id="ML122319">
    <property type="protein sequence ID" value="RPD53570.1"/>
    <property type="molecule type" value="Genomic_DNA"/>
</dbReference>
<name>A0A5C2RQW5_9APHY</name>
<evidence type="ECO:0000313" key="1">
    <source>
        <dbReference type="EMBL" id="RPD53570.1"/>
    </source>
</evidence>
<proteinExistence type="predicted"/>
<gene>
    <name evidence="1" type="ORF">L227DRAFT_513066</name>
</gene>
<dbReference type="AlphaFoldDB" id="A0A5C2RQW5"/>
<reference evidence="1" key="1">
    <citation type="journal article" date="2018" name="Genome Biol. Evol.">
        <title>Genomics and development of Lentinus tigrinus, a white-rot wood-decaying mushroom with dimorphic fruiting bodies.</title>
        <authorList>
            <person name="Wu B."/>
            <person name="Xu Z."/>
            <person name="Knudson A."/>
            <person name="Carlson A."/>
            <person name="Chen N."/>
            <person name="Kovaka S."/>
            <person name="LaButti K."/>
            <person name="Lipzen A."/>
            <person name="Pennachio C."/>
            <person name="Riley R."/>
            <person name="Schakwitz W."/>
            <person name="Umezawa K."/>
            <person name="Ohm R.A."/>
            <person name="Grigoriev I.V."/>
            <person name="Nagy L.G."/>
            <person name="Gibbons J."/>
            <person name="Hibbett D."/>
        </authorList>
    </citation>
    <scope>NUCLEOTIDE SEQUENCE [LARGE SCALE GENOMIC DNA]</scope>
    <source>
        <strain evidence="1">ALCF2SS1-6</strain>
    </source>
</reference>
<dbReference type="STRING" id="1328759.A0A5C2RQW5"/>
<keyword evidence="2" id="KW-1185">Reference proteome</keyword>
<dbReference type="OrthoDB" id="2803068at2759"/>
<sequence>VLIDFDWCGEEGTTRYPSDILLEAEGLWHVGVQRGGLIEKVHDRYHFHALTGET</sequence>